<dbReference type="InterPro" id="IPR036291">
    <property type="entry name" value="NAD(P)-bd_dom_sf"/>
</dbReference>
<dbReference type="RefSeq" id="WP_115363418.1">
    <property type="nucleotide sequence ID" value="NZ_QDKL01000003.1"/>
</dbReference>
<dbReference type="InterPro" id="IPR006176">
    <property type="entry name" value="3-OHacyl-CoA_DH_NAD-bd"/>
</dbReference>
<dbReference type="PANTHER" id="PTHR48075">
    <property type="entry name" value="3-HYDROXYACYL-COA DEHYDROGENASE FAMILY PROTEIN"/>
    <property type="match status" value="1"/>
</dbReference>
<dbReference type="Proteomes" id="UP000443582">
    <property type="component" value="Unassembled WGS sequence"/>
</dbReference>
<evidence type="ECO:0000313" key="5">
    <source>
        <dbReference type="Proteomes" id="UP000443582"/>
    </source>
</evidence>
<name>A0ABY0IDJ1_9BACT</name>
<evidence type="ECO:0000259" key="2">
    <source>
        <dbReference type="Pfam" id="PF00725"/>
    </source>
</evidence>
<dbReference type="InterPro" id="IPR006108">
    <property type="entry name" value="3HC_DH_C"/>
</dbReference>
<proteinExistence type="predicted"/>
<dbReference type="EMBL" id="QDKL01000003">
    <property type="protein sequence ID" value="RZF21026.1"/>
    <property type="molecule type" value="Genomic_DNA"/>
</dbReference>
<dbReference type="PANTHER" id="PTHR48075:SF5">
    <property type="entry name" value="3-HYDROXYBUTYRYL-COA DEHYDROGENASE"/>
    <property type="match status" value="1"/>
</dbReference>
<organism evidence="4 5">
    <name type="scientific">Halobacteriovorax vibrionivorans</name>
    <dbReference type="NCBI Taxonomy" id="2152716"/>
    <lineage>
        <taxon>Bacteria</taxon>
        <taxon>Pseudomonadati</taxon>
        <taxon>Bdellovibrionota</taxon>
        <taxon>Bacteriovoracia</taxon>
        <taxon>Bacteriovoracales</taxon>
        <taxon>Halobacteriovoraceae</taxon>
        <taxon>Halobacteriovorax</taxon>
    </lineage>
</organism>
<dbReference type="Pfam" id="PF00725">
    <property type="entry name" value="3HCDH"/>
    <property type="match status" value="1"/>
</dbReference>
<dbReference type="InterPro" id="IPR008927">
    <property type="entry name" value="6-PGluconate_DH-like_C_sf"/>
</dbReference>
<protein>
    <submittedName>
        <fullName evidence="4">3-hydroxybutyryl-CoA dehydrogenase</fullName>
    </submittedName>
</protein>
<dbReference type="Gene3D" id="1.10.1040.50">
    <property type="match status" value="1"/>
</dbReference>
<comment type="caution">
    <text evidence="4">The sequence shown here is derived from an EMBL/GenBank/DDBJ whole genome shotgun (WGS) entry which is preliminary data.</text>
</comment>
<dbReference type="SUPFAM" id="SSF51735">
    <property type="entry name" value="NAD(P)-binding Rossmann-fold domains"/>
    <property type="match status" value="1"/>
</dbReference>
<evidence type="ECO:0000256" key="1">
    <source>
        <dbReference type="ARBA" id="ARBA00023002"/>
    </source>
</evidence>
<gene>
    <name evidence="4" type="ORF">DAY19_13680</name>
</gene>
<dbReference type="PIRSF" id="PIRSF000105">
    <property type="entry name" value="HCDH"/>
    <property type="match status" value="1"/>
</dbReference>
<feature type="domain" description="3-hydroxyacyl-CoA dehydrogenase NAD binding" evidence="3">
    <location>
        <begin position="6"/>
        <end position="185"/>
    </location>
</feature>
<sequence length="287" mass="33393">MNINSVLVIGAGTMGRGIAQWFCQHGVRVELVDQHLEMAQASGDLIHSSWDKLHSKAKFDADEIKAFKKNLRIVDMMEHQIDHDLVIEAIVENLNIKCQVFNRLDEIMKESTIFASNTSSIPITKMAKDLSKTRRENFLGLHFFNPATIMKLVEIIETPWSKKDIAHGLYDWFERYGKKPALCKDSPGFIVNRVARNFYGESFHRLENYDKDQVEEIDRVMKNVGGFRMGPFELMDLIGIDVNYDVTQSVWASYYYEPRFRPHKIQREMVDSGRIGRKVKEGFYRYE</sequence>
<accession>A0ABY0IDJ1</accession>
<evidence type="ECO:0000313" key="4">
    <source>
        <dbReference type="EMBL" id="RZF21026.1"/>
    </source>
</evidence>
<keyword evidence="5" id="KW-1185">Reference proteome</keyword>
<dbReference type="Pfam" id="PF02737">
    <property type="entry name" value="3HCDH_N"/>
    <property type="match status" value="1"/>
</dbReference>
<feature type="domain" description="3-hydroxyacyl-CoA dehydrogenase C-terminal" evidence="2">
    <location>
        <begin position="188"/>
        <end position="286"/>
    </location>
</feature>
<keyword evidence="1" id="KW-0560">Oxidoreductase</keyword>
<dbReference type="Gene3D" id="3.40.50.720">
    <property type="entry name" value="NAD(P)-binding Rossmann-like Domain"/>
    <property type="match status" value="1"/>
</dbReference>
<dbReference type="SUPFAM" id="SSF48179">
    <property type="entry name" value="6-phosphogluconate dehydrogenase C-terminal domain-like"/>
    <property type="match status" value="1"/>
</dbReference>
<evidence type="ECO:0000259" key="3">
    <source>
        <dbReference type="Pfam" id="PF02737"/>
    </source>
</evidence>
<reference evidence="5" key="1">
    <citation type="journal article" date="2019" name="Int. J. Syst. Evol. Microbiol.">
        <title>Halobacteriovorax valvorus sp. nov., a novel prokaryotic predator isolated from coastal seawater of China.</title>
        <authorList>
            <person name="Chen M.-X."/>
        </authorList>
    </citation>
    <scope>NUCLEOTIDE SEQUENCE [LARGE SCALE GENOMIC DNA]</scope>
    <source>
        <strain evidence="5">BL9</strain>
    </source>
</reference>
<dbReference type="InterPro" id="IPR022694">
    <property type="entry name" value="3-OHacyl-CoA_DH"/>
</dbReference>